<keyword evidence="2" id="KW-1185">Reference proteome</keyword>
<feature type="transmembrane region" description="Helical" evidence="1">
    <location>
        <begin position="12"/>
        <end position="35"/>
    </location>
</feature>
<dbReference type="Proteomes" id="UP000095283">
    <property type="component" value="Unplaced"/>
</dbReference>
<accession>A0A1I7XRF3</accession>
<evidence type="ECO:0000256" key="1">
    <source>
        <dbReference type="SAM" id="Phobius"/>
    </source>
</evidence>
<reference evidence="3" key="1">
    <citation type="submission" date="2016-11" db="UniProtKB">
        <authorList>
            <consortium name="WormBaseParasite"/>
        </authorList>
    </citation>
    <scope>IDENTIFICATION</scope>
</reference>
<proteinExistence type="predicted"/>
<evidence type="ECO:0000313" key="2">
    <source>
        <dbReference type="Proteomes" id="UP000095283"/>
    </source>
</evidence>
<keyword evidence="1" id="KW-0812">Transmembrane</keyword>
<name>A0A1I7XRF3_HETBA</name>
<dbReference type="AlphaFoldDB" id="A0A1I7XRF3"/>
<keyword evidence="1" id="KW-1133">Transmembrane helix</keyword>
<evidence type="ECO:0000313" key="3">
    <source>
        <dbReference type="WBParaSite" id="Hba_19914"/>
    </source>
</evidence>
<organism evidence="2 3">
    <name type="scientific">Heterorhabditis bacteriophora</name>
    <name type="common">Entomopathogenic nematode worm</name>
    <dbReference type="NCBI Taxonomy" id="37862"/>
    <lineage>
        <taxon>Eukaryota</taxon>
        <taxon>Metazoa</taxon>
        <taxon>Ecdysozoa</taxon>
        <taxon>Nematoda</taxon>
        <taxon>Chromadorea</taxon>
        <taxon>Rhabditida</taxon>
        <taxon>Rhabditina</taxon>
        <taxon>Rhabditomorpha</taxon>
        <taxon>Strongyloidea</taxon>
        <taxon>Heterorhabditidae</taxon>
        <taxon>Heterorhabditis</taxon>
    </lineage>
</organism>
<protein>
    <submittedName>
        <fullName evidence="3">Uncharacterized protein</fullName>
    </submittedName>
</protein>
<keyword evidence="1" id="KW-0472">Membrane</keyword>
<dbReference type="WBParaSite" id="Hba_19914">
    <property type="protein sequence ID" value="Hba_19914"/>
    <property type="gene ID" value="Hba_19914"/>
</dbReference>
<sequence>MSKTVRQAMLDGGFACSSIAFSSVVTVLDCYSVYWHSLRLQRGIMSYREGNRRMQMNTGDGISV</sequence>